<dbReference type="Gene3D" id="1.25.40.180">
    <property type="match status" value="1"/>
</dbReference>
<protein>
    <recommendedName>
        <fullName evidence="7">W2 domain-containing protein</fullName>
    </recommendedName>
</protein>
<dbReference type="InterPro" id="IPR003307">
    <property type="entry name" value="W2_domain"/>
</dbReference>
<feature type="compositionally biased region" description="Basic and acidic residues" evidence="6">
    <location>
        <begin position="154"/>
        <end position="167"/>
    </location>
</feature>
<dbReference type="AlphaFoldDB" id="B8BW00"/>
<accession>B8BW00</accession>
<keyword evidence="5" id="KW-0342">GTP-binding</keyword>
<dbReference type="FunFam" id="2.20.25.350:FF:000001">
    <property type="entry name" value="Eukaryotic translation initiation factor 5"/>
    <property type="match status" value="1"/>
</dbReference>
<keyword evidence="3" id="KW-0547">Nucleotide-binding</keyword>
<organism evidence="8 9">
    <name type="scientific">Thalassiosira pseudonana</name>
    <name type="common">Marine diatom</name>
    <name type="synonym">Cyclotella nana</name>
    <dbReference type="NCBI Taxonomy" id="35128"/>
    <lineage>
        <taxon>Eukaryota</taxon>
        <taxon>Sar</taxon>
        <taxon>Stramenopiles</taxon>
        <taxon>Ochrophyta</taxon>
        <taxon>Bacillariophyta</taxon>
        <taxon>Coscinodiscophyceae</taxon>
        <taxon>Thalassiosirophycidae</taxon>
        <taxon>Thalassiosirales</taxon>
        <taxon>Thalassiosiraceae</taxon>
        <taxon>Thalassiosira</taxon>
    </lineage>
</organism>
<dbReference type="GO" id="GO:0001732">
    <property type="term" value="P:formation of cytoplasmic translation initiation complex"/>
    <property type="evidence" value="ECO:0000318"/>
    <property type="project" value="GO_Central"/>
</dbReference>
<dbReference type="InterPro" id="IPR045196">
    <property type="entry name" value="IF2/IF5"/>
</dbReference>
<keyword evidence="2" id="KW-0396">Initiation factor</keyword>
<feature type="compositionally biased region" description="Acidic residues" evidence="6">
    <location>
        <begin position="215"/>
        <end position="232"/>
    </location>
</feature>
<feature type="compositionally biased region" description="Basic residues" evidence="6">
    <location>
        <begin position="188"/>
        <end position="211"/>
    </location>
</feature>
<dbReference type="Gene3D" id="2.20.25.350">
    <property type="match status" value="1"/>
</dbReference>
<dbReference type="SUPFAM" id="SSF100966">
    <property type="entry name" value="Translation initiation factor 2 beta, aIF2beta, N-terminal domain"/>
    <property type="match status" value="1"/>
</dbReference>
<reference evidence="8 9" key="1">
    <citation type="journal article" date="2004" name="Science">
        <title>The genome of the diatom Thalassiosira pseudonana: ecology, evolution, and metabolism.</title>
        <authorList>
            <person name="Armbrust E.V."/>
            <person name="Berges J.A."/>
            <person name="Bowler C."/>
            <person name="Green B.R."/>
            <person name="Martinez D."/>
            <person name="Putnam N.H."/>
            <person name="Zhou S."/>
            <person name="Allen A.E."/>
            <person name="Apt K.E."/>
            <person name="Bechner M."/>
            <person name="Brzezinski M.A."/>
            <person name="Chaal B.K."/>
            <person name="Chiovitti A."/>
            <person name="Davis A.K."/>
            <person name="Demarest M.S."/>
            <person name="Detter J.C."/>
            <person name="Glavina T."/>
            <person name="Goodstein D."/>
            <person name="Hadi M.Z."/>
            <person name="Hellsten U."/>
            <person name="Hildebrand M."/>
            <person name="Jenkins B.D."/>
            <person name="Jurka J."/>
            <person name="Kapitonov V.V."/>
            <person name="Kroger N."/>
            <person name="Lau W.W."/>
            <person name="Lane T.W."/>
            <person name="Larimer F.W."/>
            <person name="Lippmeier J.C."/>
            <person name="Lucas S."/>
            <person name="Medina M."/>
            <person name="Montsant A."/>
            <person name="Obornik M."/>
            <person name="Parker M.S."/>
            <person name="Palenik B."/>
            <person name="Pazour G.J."/>
            <person name="Richardson P.M."/>
            <person name="Rynearson T.A."/>
            <person name="Saito M.A."/>
            <person name="Schwartz D.C."/>
            <person name="Thamatrakoln K."/>
            <person name="Valentin K."/>
            <person name="Vardi A."/>
            <person name="Wilkerson F.P."/>
            <person name="Rokhsar D.S."/>
        </authorList>
    </citation>
    <scope>NUCLEOTIDE SEQUENCE [LARGE SCALE GENOMIC DNA]</scope>
    <source>
        <strain evidence="8 9">CCMP1335</strain>
    </source>
</reference>
<dbReference type="InterPro" id="IPR016189">
    <property type="entry name" value="Transl_init_fac_IF2/IF5_N"/>
</dbReference>
<dbReference type="PROSITE" id="PS51363">
    <property type="entry name" value="W2"/>
    <property type="match status" value="1"/>
</dbReference>
<gene>
    <name evidence="8" type="ORF">THAPSDRAFT_39740</name>
</gene>
<name>B8BW00_THAPS</name>
<dbReference type="PANTHER" id="PTHR23001">
    <property type="entry name" value="EUKARYOTIC TRANSLATION INITIATION FACTOR"/>
    <property type="match status" value="1"/>
</dbReference>
<dbReference type="STRING" id="35128.B8BW00"/>
<reference evidence="8 9" key="2">
    <citation type="journal article" date="2008" name="Nature">
        <title>The Phaeodactylum genome reveals the evolutionary history of diatom genomes.</title>
        <authorList>
            <person name="Bowler C."/>
            <person name="Allen A.E."/>
            <person name="Badger J.H."/>
            <person name="Grimwood J."/>
            <person name="Jabbari K."/>
            <person name="Kuo A."/>
            <person name="Maheswari U."/>
            <person name="Martens C."/>
            <person name="Maumus F."/>
            <person name="Otillar R.P."/>
            <person name="Rayko E."/>
            <person name="Salamov A."/>
            <person name="Vandepoele K."/>
            <person name="Beszteri B."/>
            <person name="Gruber A."/>
            <person name="Heijde M."/>
            <person name="Katinka M."/>
            <person name="Mock T."/>
            <person name="Valentin K."/>
            <person name="Verret F."/>
            <person name="Berges J.A."/>
            <person name="Brownlee C."/>
            <person name="Cadoret J.P."/>
            <person name="Chiovitti A."/>
            <person name="Choi C.J."/>
            <person name="Coesel S."/>
            <person name="De Martino A."/>
            <person name="Detter J.C."/>
            <person name="Durkin C."/>
            <person name="Falciatore A."/>
            <person name="Fournet J."/>
            <person name="Haruta M."/>
            <person name="Huysman M.J."/>
            <person name="Jenkins B.D."/>
            <person name="Jiroutova K."/>
            <person name="Jorgensen R.E."/>
            <person name="Joubert Y."/>
            <person name="Kaplan A."/>
            <person name="Kroger N."/>
            <person name="Kroth P.G."/>
            <person name="La Roche J."/>
            <person name="Lindquist E."/>
            <person name="Lommer M."/>
            <person name="Martin-Jezequel V."/>
            <person name="Lopez P.J."/>
            <person name="Lucas S."/>
            <person name="Mangogna M."/>
            <person name="McGinnis K."/>
            <person name="Medlin L.K."/>
            <person name="Montsant A."/>
            <person name="Oudot-Le Secq M.P."/>
            <person name="Napoli C."/>
            <person name="Obornik M."/>
            <person name="Parker M.S."/>
            <person name="Petit J.L."/>
            <person name="Porcel B.M."/>
            <person name="Poulsen N."/>
            <person name="Robison M."/>
            <person name="Rychlewski L."/>
            <person name="Rynearson T.A."/>
            <person name="Schmutz J."/>
            <person name="Shapiro H."/>
            <person name="Siaut M."/>
            <person name="Stanley M."/>
            <person name="Sussman M.R."/>
            <person name="Taylor A.R."/>
            <person name="Vardi A."/>
            <person name="von Dassow P."/>
            <person name="Vyverman W."/>
            <person name="Willis A."/>
            <person name="Wyrwicz L.S."/>
            <person name="Rokhsar D.S."/>
            <person name="Weissenbach J."/>
            <person name="Armbrust E.V."/>
            <person name="Green B.R."/>
            <person name="Van de Peer Y."/>
            <person name="Grigoriev I.V."/>
        </authorList>
    </citation>
    <scope>NUCLEOTIDE SEQUENCE [LARGE SCALE GENOMIC DNA]</scope>
    <source>
        <strain evidence="8 9">CCMP1335</strain>
    </source>
</reference>
<dbReference type="EMBL" id="CM000639">
    <property type="protein sequence ID" value="EED95546.1"/>
    <property type="molecule type" value="Genomic_DNA"/>
</dbReference>
<dbReference type="GO" id="GO:0005829">
    <property type="term" value="C:cytosol"/>
    <property type="evidence" value="ECO:0000318"/>
    <property type="project" value="GO_Central"/>
</dbReference>
<keyword evidence="9" id="KW-1185">Reference proteome</keyword>
<sequence>MGRPGQIVNISGTTPVDDPEYRYKMPTVYGKIEGKGNGIKTVIPNISDVGLSLHRDAGEVNKFFGCELGAQTTYNTETDRAVVNGAHTDQVLQQMVHKYIELFVLCPNCRLPETEYKIKSGMIYHKCAACGNKDAVDMTHKLCTYILAQDKKAKQDAKKSGKKDKDKKEKKKKSKEDGSGSDSDEKKKKEKKEKKSKDKKKEKKSKDKKSKSKDEDDEKDDYDSYDDDDNGGTEEHVDDANAMALAVEAMKKFLADNPDASPSAIAEKVVNEQMASGLKSQDKIHIFVQSVFTPDFYKQKQVEKHAPAIAKITQGKNVMERHLIASFEGLCVDEPKKFAVVLKQLFDEEVLEEDTILEWAGEGRTDYTLESVDEDQRAALRGEAEPVVVWLQEDDSSDEGSDSD</sequence>
<dbReference type="PANTHER" id="PTHR23001:SF7">
    <property type="entry name" value="EUKARYOTIC TRANSLATION INITIATION FACTOR 5"/>
    <property type="match status" value="1"/>
</dbReference>
<dbReference type="Pfam" id="PF01873">
    <property type="entry name" value="eIF-5_eIF-2B"/>
    <property type="match status" value="1"/>
</dbReference>
<dbReference type="InterPro" id="IPR016190">
    <property type="entry name" value="Transl_init_fac_IF2/IF5_Zn-bd"/>
</dbReference>
<evidence type="ECO:0000256" key="1">
    <source>
        <dbReference type="ARBA" id="ARBA00010397"/>
    </source>
</evidence>
<dbReference type="GeneID" id="7450487"/>
<dbReference type="GO" id="GO:0005092">
    <property type="term" value="F:GDP-dissociation inhibitor activity"/>
    <property type="evidence" value="ECO:0000318"/>
    <property type="project" value="GO_Central"/>
</dbReference>
<dbReference type="InterPro" id="IPR016024">
    <property type="entry name" value="ARM-type_fold"/>
</dbReference>
<dbReference type="Gene3D" id="3.30.30.170">
    <property type="match status" value="1"/>
</dbReference>
<feature type="domain" description="W2" evidence="7">
    <location>
        <begin position="230"/>
        <end position="401"/>
    </location>
</feature>
<comment type="similarity">
    <text evidence="1">Belongs to the eIF-2-beta/eIF-5 family.</text>
</comment>
<feature type="region of interest" description="Disordered" evidence="6">
    <location>
        <begin position="154"/>
        <end position="236"/>
    </location>
</feature>
<evidence type="ECO:0000259" key="7">
    <source>
        <dbReference type="PROSITE" id="PS51363"/>
    </source>
</evidence>
<dbReference type="GO" id="GO:0005525">
    <property type="term" value="F:GTP binding"/>
    <property type="evidence" value="ECO:0007669"/>
    <property type="project" value="UniProtKB-KW"/>
</dbReference>
<dbReference type="GO" id="GO:0071074">
    <property type="term" value="F:eukaryotic initiation factor eIF2 binding"/>
    <property type="evidence" value="ECO:0000318"/>
    <property type="project" value="GO_Central"/>
</dbReference>
<dbReference type="SUPFAM" id="SSF48371">
    <property type="entry name" value="ARM repeat"/>
    <property type="match status" value="1"/>
</dbReference>
<evidence type="ECO:0000313" key="8">
    <source>
        <dbReference type="EMBL" id="EED95546.1"/>
    </source>
</evidence>
<dbReference type="SUPFAM" id="SSF75689">
    <property type="entry name" value="Zinc-binding domain of translation initiation factor 2 beta"/>
    <property type="match status" value="1"/>
</dbReference>
<keyword evidence="4" id="KW-0648">Protein biosynthesis</keyword>
<dbReference type="FunFam" id="3.30.30.170:FF:000002">
    <property type="entry name" value="Eukaryotic translation initiation factor 5"/>
    <property type="match status" value="1"/>
</dbReference>
<evidence type="ECO:0000256" key="6">
    <source>
        <dbReference type="SAM" id="MobiDB-lite"/>
    </source>
</evidence>
<dbReference type="CDD" id="cd11561">
    <property type="entry name" value="W2_eIF5"/>
    <property type="match status" value="1"/>
</dbReference>
<dbReference type="SMART" id="SM00515">
    <property type="entry name" value="eIF5C"/>
    <property type="match status" value="1"/>
</dbReference>
<feature type="compositionally biased region" description="Basic and acidic residues" evidence="6">
    <location>
        <begin position="174"/>
        <end position="187"/>
    </location>
</feature>
<dbReference type="InterPro" id="IPR002735">
    <property type="entry name" value="Transl_init_fac_IF2/IF5_dom"/>
</dbReference>
<dbReference type="PaxDb" id="35128-Thaps39740"/>
<dbReference type="InParanoid" id="B8BW00"/>
<evidence type="ECO:0000256" key="5">
    <source>
        <dbReference type="ARBA" id="ARBA00023134"/>
    </source>
</evidence>
<evidence type="ECO:0000256" key="4">
    <source>
        <dbReference type="ARBA" id="ARBA00022917"/>
    </source>
</evidence>
<evidence type="ECO:0000313" key="9">
    <source>
        <dbReference type="Proteomes" id="UP000001449"/>
    </source>
</evidence>
<dbReference type="HOGENOM" id="CLU_026663_1_0_1"/>
<evidence type="ECO:0000256" key="2">
    <source>
        <dbReference type="ARBA" id="ARBA00022540"/>
    </source>
</evidence>
<dbReference type="KEGG" id="tps:THAPSDRAFT_39740"/>
<dbReference type="SMART" id="SM00653">
    <property type="entry name" value="eIF2B_5"/>
    <property type="match status" value="1"/>
</dbReference>
<dbReference type="eggNOG" id="KOG2767">
    <property type="taxonomic scope" value="Eukaryota"/>
</dbReference>
<dbReference type="OMA" id="MLNLKCA"/>
<dbReference type="RefSeq" id="XP_002288103.1">
    <property type="nucleotide sequence ID" value="XM_002288067.1"/>
</dbReference>
<dbReference type="Proteomes" id="UP000001449">
    <property type="component" value="Chromosome 2"/>
</dbReference>
<dbReference type="Pfam" id="PF02020">
    <property type="entry name" value="W2"/>
    <property type="match status" value="1"/>
</dbReference>
<dbReference type="GO" id="GO:0003743">
    <property type="term" value="F:translation initiation factor activity"/>
    <property type="evidence" value="ECO:0000318"/>
    <property type="project" value="GO_Central"/>
</dbReference>
<proteinExistence type="inferred from homology"/>
<evidence type="ECO:0000256" key="3">
    <source>
        <dbReference type="ARBA" id="ARBA00022741"/>
    </source>
</evidence>